<dbReference type="AlphaFoldDB" id="A0A2K3K9G8"/>
<organism evidence="1 2">
    <name type="scientific">Trifolium pratense</name>
    <name type="common">Red clover</name>
    <dbReference type="NCBI Taxonomy" id="57577"/>
    <lineage>
        <taxon>Eukaryota</taxon>
        <taxon>Viridiplantae</taxon>
        <taxon>Streptophyta</taxon>
        <taxon>Embryophyta</taxon>
        <taxon>Tracheophyta</taxon>
        <taxon>Spermatophyta</taxon>
        <taxon>Magnoliopsida</taxon>
        <taxon>eudicotyledons</taxon>
        <taxon>Gunneridae</taxon>
        <taxon>Pentapetalae</taxon>
        <taxon>rosids</taxon>
        <taxon>fabids</taxon>
        <taxon>Fabales</taxon>
        <taxon>Fabaceae</taxon>
        <taxon>Papilionoideae</taxon>
        <taxon>50 kb inversion clade</taxon>
        <taxon>NPAAA clade</taxon>
        <taxon>Hologalegina</taxon>
        <taxon>IRL clade</taxon>
        <taxon>Trifolieae</taxon>
        <taxon>Trifolium</taxon>
    </lineage>
</organism>
<protein>
    <submittedName>
        <fullName evidence="1">Uncharacterized protein</fullName>
    </submittedName>
</protein>
<evidence type="ECO:0000313" key="2">
    <source>
        <dbReference type="Proteomes" id="UP000236291"/>
    </source>
</evidence>
<proteinExistence type="predicted"/>
<name>A0A2K3K9G8_TRIPR</name>
<gene>
    <name evidence="1" type="ORF">L195_g061369</name>
</gene>
<dbReference type="EMBL" id="ASHM01151283">
    <property type="protein sequence ID" value="PNX62913.1"/>
    <property type="molecule type" value="Genomic_DNA"/>
</dbReference>
<accession>A0A2K3K9G8</accession>
<feature type="non-terminal residue" evidence="1">
    <location>
        <position position="33"/>
    </location>
</feature>
<comment type="caution">
    <text evidence="1">The sequence shown here is derived from an EMBL/GenBank/DDBJ whole genome shotgun (WGS) entry which is preliminary data.</text>
</comment>
<sequence length="33" mass="4168">MNMEERRREEERLNDGEKWKMKVCIVKLKDEDE</sequence>
<reference evidence="1 2" key="1">
    <citation type="journal article" date="2014" name="Am. J. Bot.">
        <title>Genome assembly and annotation for red clover (Trifolium pratense; Fabaceae).</title>
        <authorList>
            <person name="Istvanek J."/>
            <person name="Jaros M."/>
            <person name="Krenek A."/>
            <person name="Repkova J."/>
        </authorList>
    </citation>
    <scope>NUCLEOTIDE SEQUENCE [LARGE SCALE GENOMIC DNA]</scope>
    <source>
        <strain evidence="2">cv. Tatra</strain>
        <tissue evidence="1">Young leaves</tissue>
    </source>
</reference>
<dbReference type="Proteomes" id="UP000236291">
    <property type="component" value="Unassembled WGS sequence"/>
</dbReference>
<evidence type="ECO:0000313" key="1">
    <source>
        <dbReference type="EMBL" id="PNX62913.1"/>
    </source>
</evidence>
<reference evidence="1 2" key="2">
    <citation type="journal article" date="2017" name="Front. Plant Sci.">
        <title>Gene Classification and Mining of Molecular Markers Useful in Red Clover (Trifolium pratense) Breeding.</title>
        <authorList>
            <person name="Istvanek J."/>
            <person name="Dluhosova J."/>
            <person name="Dluhos P."/>
            <person name="Patkova L."/>
            <person name="Nedelnik J."/>
            <person name="Repkova J."/>
        </authorList>
    </citation>
    <scope>NUCLEOTIDE SEQUENCE [LARGE SCALE GENOMIC DNA]</scope>
    <source>
        <strain evidence="2">cv. Tatra</strain>
        <tissue evidence="1">Young leaves</tissue>
    </source>
</reference>